<dbReference type="EC" id="3.1.6.1" evidence="7"/>
<comment type="similarity">
    <text evidence="1">Belongs to the sulfatase family.</text>
</comment>
<dbReference type="PANTHER" id="PTHR42693:SF53">
    <property type="entry name" value="ENDO-4-O-SULFATASE"/>
    <property type="match status" value="1"/>
</dbReference>
<dbReference type="Gene3D" id="3.30.1120.10">
    <property type="match status" value="1"/>
</dbReference>
<evidence type="ECO:0000256" key="4">
    <source>
        <dbReference type="ARBA" id="ARBA00022837"/>
    </source>
</evidence>
<evidence type="ECO:0000256" key="2">
    <source>
        <dbReference type="ARBA" id="ARBA00022723"/>
    </source>
</evidence>
<evidence type="ECO:0000256" key="3">
    <source>
        <dbReference type="ARBA" id="ARBA00022801"/>
    </source>
</evidence>
<dbReference type="GO" id="GO:0046872">
    <property type="term" value="F:metal ion binding"/>
    <property type="evidence" value="ECO:0007669"/>
    <property type="project" value="UniProtKB-KW"/>
</dbReference>
<proteinExistence type="inferred from homology"/>
<keyword evidence="8" id="KW-1185">Reference proteome</keyword>
<dbReference type="InterPro" id="IPR050738">
    <property type="entry name" value="Sulfatase"/>
</dbReference>
<keyword evidence="2" id="KW-0479">Metal-binding</keyword>
<dbReference type="InterPro" id="IPR000917">
    <property type="entry name" value="Sulfatase_N"/>
</dbReference>
<keyword evidence="4" id="KW-0106">Calcium</keyword>
<dbReference type="CDD" id="cd16145">
    <property type="entry name" value="ARS_like"/>
    <property type="match status" value="1"/>
</dbReference>
<reference evidence="7 8" key="1">
    <citation type="submission" date="2019-02" db="EMBL/GenBank/DDBJ databases">
        <title>Deep-cultivation of Planctomycetes and their phenomic and genomic characterization uncovers novel biology.</title>
        <authorList>
            <person name="Wiegand S."/>
            <person name="Jogler M."/>
            <person name="Boedeker C."/>
            <person name="Pinto D."/>
            <person name="Vollmers J."/>
            <person name="Rivas-Marin E."/>
            <person name="Kohn T."/>
            <person name="Peeters S.H."/>
            <person name="Heuer A."/>
            <person name="Rast P."/>
            <person name="Oberbeckmann S."/>
            <person name="Bunk B."/>
            <person name="Jeske O."/>
            <person name="Meyerdierks A."/>
            <person name="Storesund J.E."/>
            <person name="Kallscheuer N."/>
            <person name="Luecker S."/>
            <person name="Lage O.M."/>
            <person name="Pohl T."/>
            <person name="Merkel B.J."/>
            <person name="Hornburger P."/>
            <person name="Mueller R.-W."/>
            <person name="Bruemmer F."/>
            <person name="Labrenz M."/>
            <person name="Spormann A.M."/>
            <person name="Op Den Camp H."/>
            <person name="Overmann J."/>
            <person name="Amann R."/>
            <person name="Jetten M.S.M."/>
            <person name="Mascher T."/>
            <person name="Medema M.H."/>
            <person name="Devos D.P."/>
            <person name="Kaster A.-K."/>
            <person name="Ovreas L."/>
            <person name="Rohde M."/>
            <person name="Galperin M.Y."/>
            <person name="Jogler C."/>
        </authorList>
    </citation>
    <scope>NUCLEOTIDE SEQUENCE [LARGE SCALE GENOMIC DNA]</scope>
    <source>
        <strain evidence="7 8">Poly41</strain>
    </source>
</reference>
<comment type="caution">
    <text evidence="7">The sequence shown here is derived from an EMBL/GenBank/DDBJ whole genome shotgun (WGS) entry which is preliminary data.</text>
</comment>
<dbReference type="PROSITE" id="PS00523">
    <property type="entry name" value="SULFATASE_1"/>
    <property type="match status" value="1"/>
</dbReference>
<dbReference type="InterPro" id="IPR024607">
    <property type="entry name" value="Sulfatase_CS"/>
</dbReference>
<dbReference type="Gene3D" id="3.40.720.10">
    <property type="entry name" value="Alkaline Phosphatase, subunit A"/>
    <property type="match status" value="1"/>
</dbReference>
<feature type="domain" description="Sulfatase N-terminal" evidence="6">
    <location>
        <begin position="37"/>
        <end position="357"/>
    </location>
</feature>
<dbReference type="Proteomes" id="UP000319143">
    <property type="component" value="Unassembled WGS sequence"/>
</dbReference>
<evidence type="ECO:0000256" key="5">
    <source>
        <dbReference type="SAM" id="MobiDB-lite"/>
    </source>
</evidence>
<accession>A0A5C6E0W6</accession>
<keyword evidence="3 7" id="KW-0378">Hydrolase</keyword>
<evidence type="ECO:0000313" key="7">
    <source>
        <dbReference type="EMBL" id="TWU40986.1"/>
    </source>
</evidence>
<sequence length="495" mass="55114">MFLVQPGASADMSSLPQTFFCLLAVFPLATHASDAKPNLIFVLSDDVAQGDLGCYGQELIATPNLDRMAEQGTRYLSAYSGTSVCAPSRSSLMTGLHCGHCPVRGNYEVPPEGQLPLPAETTTVAEVLQSAGYSTACCGKWGMGFFDTSGSPMKKGFDHFFGYNCQREAHSYFPRYLYNNDKKIWLEGNNGVDVGETYSQALIQKDAMDWIREHDSGPFFLFYAVTLPHGRHEIDSLGEYKDKPWPARQKAYAAQITRLDRDMGELLDTLNDRGIAEKTLVIFSGDNGSSFEPDSEMGVLFKQASNGLRGYKRGLYEGALRQAAITWWPGTVPAGRVTDQPWAFWDFLPTAAELANVELDNRTTTDGQSIVEFLKGGNAPQRDYFYWELHENQPIQACRFGDWKAVKHGSHSAIELYDLRSDVAETRDIAKEHPQQEEQAKRIMASAHQSDPNWPLTGKPEIRIQTEKAAWQATKLRNQNATRPIKSQPATQSPS</sequence>
<name>A0A5C6E0W6_9BACT</name>
<evidence type="ECO:0000256" key="1">
    <source>
        <dbReference type="ARBA" id="ARBA00008779"/>
    </source>
</evidence>
<protein>
    <submittedName>
        <fullName evidence="7">Arylsulfatase</fullName>
        <ecNumber evidence="7">3.1.6.1</ecNumber>
    </submittedName>
</protein>
<dbReference type="InterPro" id="IPR017850">
    <property type="entry name" value="Alkaline_phosphatase_core_sf"/>
</dbReference>
<dbReference type="GO" id="GO:0004065">
    <property type="term" value="F:arylsulfatase activity"/>
    <property type="evidence" value="ECO:0007669"/>
    <property type="project" value="UniProtKB-EC"/>
</dbReference>
<organism evidence="7 8">
    <name type="scientific">Novipirellula artificiosorum</name>
    <dbReference type="NCBI Taxonomy" id="2528016"/>
    <lineage>
        <taxon>Bacteria</taxon>
        <taxon>Pseudomonadati</taxon>
        <taxon>Planctomycetota</taxon>
        <taxon>Planctomycetia</taxon>
        <taxon>Pirellulales</taxon>
        <taxon>Pirellulaceae</taxon>
        <taxon>Novipirellula</taxon>
    </lineage>
</organism>
<dbReference type="AlphaFoldDB" id="A0A5C6E0W6"/>
<evidence type="ECO:0000259" key="6">
    <source>
        <dbReference type="Pfam" id="PF00884"/>
    </source>
</evidence>
<feature type="region of interest" description="Disordered" evidence="5">
    <location>
        <begin position="472"/>
        <end position="495"/>
    </location>
</feature>
<dbReference type="PANTHER" id="PTHR42693">
    <property type="entry name" value="ARYLSULFATASE FAMILY MEMBER"/>
    <property type="match status" value="1"/>
</dbReference>
<dbReference type="Pfam" id="PF00884">
    <property type="entry name" value="Sulfatase"/>
    <property type="match status" value="1"/>
</dbReference>
<gene>
    <name evidence="7" type="primary">atsA_20</name>
    <name evidence="7" type="ORF">Poly41_18210</name>
</gene>
<dbReference type="SUPFAM" id="SSF53649">
    <property type="entry name" value="Alkaline phosphatase-like"/>
    <property type="match status" value="1"/>
</dbReference>
<evidence type="ECO:0000313" key="8">
    <source>
        <dbReference type="Proteomes" id="UP000319143"/>
    </source>
</evidence>
<dbReference type="EMBL" id="SJPV01000002">
    <property type="protein sequence ID" value="TWU40986.1"/>
    <property type="molecule type" value="Genomic_DNA"/>
</dbReference>